<evidence type="ECO:0000256" key="1">
    <source>
        <dbReference type="SAM" id="MobiDB-lite"/>
    </source>
</evidence>
<evidence type="ECO:0000256" key="2">
    <source>
        <dbReference type="SAM" id="Phobius"/>
    </source>
</evidence>
<feature type="transmembrane region" description="Helical" evidence="2">
    <location>
        <begin position="101"/>
        <end position="128"/>
    </location>
</feature>
<dbReference type="Proteomes" id="UP000077521">
    <property type="component" value="Unassembled WGS sequence"/>
</dbReference>
<dbReference type="AlphaFoldDB" id="A0A177TWX4"/>
<feature type="transmembrane region" description="Helical" evidence="2">
    <location>
        <begin position="148"/>
        <end position="167"/>
    </location>
</feature>
<keyword evidence="2" id="KW-0472">Membrane</keyword>
<evidence type="ECO:0000313" key="4">
    <source>
        <dbReference type="Proteomes" id="UP000077521"/>
    </source>
</evidence>
<comment type="caution">
    <text evidence="3">The sequence shown here is derived from an EMBL/GenBank/DDBJ whole genome shotgun (WGS) entry which is preliminary data.</text>
</comment>
<evidence type="ECO:0000313" key="3">
    <source>
        <dbReference type="EMBL" id="KAE8249591.1"/>
    </source>
</evidence>
<feature type="compositionally biased region" description="Basic and acidic residues" evidence="1">
    <location>
        <begin position="195"/>
        <end position="222"/>
    </location>
</feature>
<gene>
    <name evidence="3" type="ORF">A4X13_0g5153</name>
</gene>
<feature type="transmembrane region" description="Helical" evidence="2">
    <location>
        <begin position="55"/>
        <end position="81"/>
    </location>
</feature>
<keyword evidence="2" id="KW-0812">Transmembrane</keyword>
<dbReference type="EMBL" id="LWDF02000379">
    <property type="protein sequence ID" value="KAE8249591.1"/>
    <property type="molecule type" value="Genomic_DNA"/>
</dbReference>
<sequence>MVVPTERKVSIWSLNVFATILAVGTALWLAIWSLLPAPQPSTPRQLRYSNRGRRPGGVIALGVAMLAWALVETLLLVLYLVQRVYWQRPFDRLPLTMERILLPAAHIALGLLIAARLALGAFAMVFVIPLEDTYYDPPYFDPDRRVPYAIGWGASTPLAIFALFMHVKWMRHCHDATTIAQQKQQNDVAMSEQAAEQRAEERLAALRAQHAEAQNDRSRGTI</sequence>
<accession>A0A177TWX4</accession>
<organism evidence="3 4">
    <name type="scientific">Tilletia indica</name>
    <dbReference type="NCBI Taxonomy" id="43049"/>
    <lineage>
        <taxon>Eukaryota</taxon>
        <taxon>Fungi</taxon>
        <taxon>Dikarya</taxon>
        <taxon>Basidiomycota</taxon>
        <taxon>Ustilaginomycotina</taxon>
        <taxon>Exobasidiomycetes</taxon>
        <taxon>Tilletiales</taxon>
        <taxon>Tilletiaceae</taxon>
        <taxon>Tilletia</taxon>
    </lineage>
</organism>
<keyword evidence="4" id="KW-1185">Reference proteome</keyword>
<name>A0A177TWX4_9BASI</name>
<keyword evidence="2" id="KW-1133">Transmembrane helix</keyword>
<feature type="transmembrane region" description="Helical" evidence="2">
    <location>
        <begin position="12"/>
        <end position="35"/>
    </location>
</feature>
<proteinExistence type="predicted"/>
<protein>
    <submittedName>
        <fullName evidence="3">Uncharacterized protein</fullName>
    </submittedName>
</protein>
<reference evidence="3" key="2">
    <citation type="journal article" date="2019" name="IMA Fungus">
        <title>Genome sequencing and comparison of five Tilletia species to identify candidate genes for the detection of regulated species infecting wheat.</title>
        <authorList>
            <person name="Nguyen H.D.T."/>
            <person name="Sultana T."/>
            <person name="Kesanakurti P."/>
            <person name="Hambleton S."/>
        </authorList>
    </citation>
    <scope>NUCLEOTIDE SEQUENCE</scope>
    <source>
        <strain evidence="3">DAOMC 236416</strain>
    </source>
</reference>
<reference evidence="3" key="1">
    <citation type="submission" date="2016-04" db="EMBL/GenBank/DDBJ databases">
        <authorList>
            <person name="Nguyen H.D."/>
            <person name="Samba Siva P."/>
            <person name="Cullis J."/>
            <person name="Levesque C.A."/>
            <person name="Hambleton S."/>
        </authorList>
    </citation>
    <scope>NUCLEOTIDE SEQUENCE</scope>
    <source>
        <strain evidence="3">DAOMC 236416</strain>
    </source>
</reference>
<feature type="region of interest" description="Disordered" evidence="1">
    <location>
        <begin position="184"/>
        <end position="222"/>
    </location>
</feature>